<dbReference type="GO" id="GO:0006265">
    <property type="term" value="P:DNA topological change"/>
    <property type="evidence" value="ECO:0007669"/>
    <property type="project" value="InterPro"/>
</dbReference>
<dbReference type="PROSITE" id="PS00396">
    <property type="entry name" value="TOPO_IA_1"/>
    <property type="match status" value="1"/>
</dbReference>
<dbReference type="CDD" id="cd03362">
    <property type="entry name" value="TOPRIM_TopoIA_TopoIII"/>
    <property type="match status" value="1"/>
</dbReference>
<evidence type="ECO:0000256" key="9">
    <source>
        <dbReference type="ARBA" id="ARBA00030003"/>
    </source>
</evidence>
<dbReference type="InterPro" id="IPR013497">
    <property type="entry name" value="Topo_IA_cen"/>
</dbReference>
<dbReference type="InterPro" id="IPR034144">
    <property type="entry name" value="TOPRIM_TopoIII"/>
</dbReference>
<dbReference type="GO" id="GO:0043597">
    <property type="term" value="C:cytoplasmic replication fork"/>
    <property type="evidence" value="ECO:0007669"/>
    <property type="project" value="TreeGrafter"/>
</dbReference>
<dbReference type="InterPro" id="IPR003602">
    <property type="entry name" value="Topo_IA_DNA-bd_dom"/>
</dbReference>
<dbReference type="InterPro" id="IPR005738">
    <property type="entry name" value="TopoIII"/>
</dbReference>
<dbReference type="PANTHER" id="PTHR11390:SF21">
    <property type="entry name" value="DNA TOPOISOMERASE 3-ALPHA"/>
    <property type="match status" value="1"/>
</dbReference>
<dbReference type="InterPro" id="IPR023405">
    <property type="entry name" value="Topo_IA_core_domain"/>
</dbReference>
<dbReference type="Gene3D" id="3.40.50.140">
    <property type="match status" value="1"/>
</dbReference>
<keyword evidence="8 15" id="KW-0413">Isomerase</keyword>
<dbReference type="GO" id="GO:0006310">
    <property type="term" value="P:DNA recombination"/>
    <property type="evidence" value="ECO:0007669"/>
    <property type="project" value="TreeGrafter"/>
</dbReference>
<accession>H8GM49</accession>
<dbReference type="SUPFAM" id="SSF56712">
    <property type="entry name" value="Prokaryotic type I DNA topoisomerase"/>
    <property type="match status" value="1"/>
</dbReference>
<dbReference type="NCBIfam" id="TIGR01056">
    <property type="entry name" value="topB"/>
    <property type="match status" value="1"/>
</dbReference>
<dbReference type="eggNOG" id="COG0550">
    <property type="taxonomic scope" value="Bacteria"/>
</dbReference>
<dbReference type="PROSITE" id="PS52039">
    <property type="entry name" value="TOPO_IA_2"/>
    <property type="match status" value="1"/>
</dbReference>
<dbReference type="GO" id="GO:0046872">
    <property type="term" value="F:metal ion binding"/>
    <property type="evidence" value="ECO:0007669"/>
    <property type="project" value="UniProtKB-KW"/>
</dbReference>
<dbReference type="Gene3D" id="2.70.20.10">
    <property type="entry name" value="Topoisomerase I, domain 3"/>
    <property type="match status" value="1"/>
</dbReference>
<dbReference type="Gene3D" id="1.10.290.10">
    <property type="entry name" value="Topoisomerase I, domain 4"/>
    <property type="match status" value="1"/>
</dbReference>
<dbReference type="RefSeq" id="WP_005371229.1">
    <property type="nucleotide sequence ID" value="NZ_CM001475.1"/>
</dbReference>
<dbReference type="InterPro" id="IPR006171">
    <property type="entry name" value="TOPRIM_dom"/>
</dbReference>
<dbReference type="GO" id="GO:0006281">
    <property type="term" value="P:DNA repair"/>
    <property type="evidence" value="ECO:0007669"/>
    <property type="project" value="TreeGrafter"/>
</dbReference>
<dbReference type="EMBL" id="CM001475">
    <property type="protein sequence ID" value="EIC29410.1"/>
    <property type="molecule type" value="Genomic_DNA"/>
</dbReference>
<evidence type="ECO:0000313" key="16">
    <source>
        <dbReference type="Proteomes" id="UP000005090"/>
    </source>
</evidence>
<dbReference type="Pfam" id="PF01131">
    <property type="entry name" value="Topoisom_bac"/>
    <property type="match status" value="1"/>
</dbReference>
<dbReference type="Pfam" id="PF01751">
    <property type="entry name" value="Toprim"/>
    <property type="match status" value="1"/>
</dbReference>
<evidence type="ECO:0000259" key="14">
    <source>
        <dbReference type="PROSITE" id="PS52039"/>
    </source>
</evidence>
<evidence type="ECO:0000256" key="2">
    <source>
        <dbReference type="ARBA" id="ARBA00009446"/>
    </source>
</evidence>
<organism evidence="15 16">
    <name type="scientific">Methylomicrobium album BG8</name>
    <dbReference type="NCBI Taxonomy" id="686340"/>
    <lineage>
        <taxon>Bacteria</taxon>
        <taxon>Pseudomonadati</taxon>
        <taxon>Pseudomonadota</taxon>
        <taxon>Gammaproteobacteria</taxon>
        <taxon>Methylococcales</taxon>
        <taxon>Methylococcaceae</taxon>
        <taxon>Methylomicrobium</taxon>
    </lineage>
</organism>
<comment type="similarity">
    <text evidence="2">Belongs to the type IA topoisomerase family.</text>
</comment>
<dbReference type="AlphaFoldDB" id="H8GM49"/>
<evidence type="ECO:0000256" key="6">
    <source>
        <dbReference type="ARBA" id="ARBA00023029"/>
    </source>
</evidence>
<dbReference type="STRING" id="686340.Metal_1631"/>
<evidence type="ECO:0000259" key="13">
    <source>
        <dbReference type="PROSITE" id="PS50880"/>
    </source>
</evidence>
<dbReference type="SMART" id="SM00493">
    <property type="entry name" value="TOPRIM"/>
    <property type="match status" value="1"/>
</dbReference>
<dbReference type="InterPro" id="IPR013826">
    <property type="entry name" value="Topo_IA_cen_sub3"/>
</dbReference>
<dbReference type="GO" id="GO:0003917">
    <property type="term" value="F:DNA topoisomerase type I (single strand cut, ATP-independent) activity"/>
    <property type="evidence" value="ECO:0007669"/>
    <property type="project" value="UniProtKB-EC"/>
</dbReference>
<dbReference type="InterPro" id="IPR013824">
    <property type="entry name" value="Topo_IA_cen_sub1"/>
</dbReference>
<proteinExistence type="inferred from homology"/>
<dbReference type="InterPro" id="IPR003601">
    <property type="entry name" value="Topo_IA_2"/>
</dbReference>
<gene>
    <name evidence="15" type="ORF">Metal_1631</name>
</gene>
<dbReference type="PRINTS" id="PR00417">
    <property type="entry name" value="PRTPISMRASEI"/>
</dbReference>
<evidence type="ECO:0000256" key="3">
    <source>
        <dbReference type="ARBA" id="ARBA00012891"/>
    </source>
</evidence>
<sequence>MKVVLTEKPSVARDIARCLGVNNRRDGYLEGNGYRIVWAFGHLVELQEPDQYNRAWKRWSLESLPIIPERFALRARGDAAAQKQLQTVKSLLRSAGEIVCATDAGREGELIFRYILSWCGCEDKPFKRLWISSLTDEAIRQGFARLREGRAFEGLYRAAKCRSEADWIVGLNATRYYTLKFGQGSQLWTLGRVQTPVLALVVQRDREIADFKPKDFWELHTLYREVDFQHSGGRFEKKEEAEALRERIDGSDFRIISVKGKQEKVYPPPLYDLTDLQKDMSIRHGFTADQTLRLAQSLYEKKHITYPRTDSRYLSTDMKPQVRPLLQALQARFEPQIAALNLNQLALTGRLFNDAGVTDHHAIIPTATLPRSPLAGDEEKVYQAIAIRFIAGFYPPCLKQVTTVLGEAAEVPFKTTGTVIEAPGWQALYKDSSSQPAEQEQKILPAFEQGETGPHRPALKQGKTTPPKHYTEATLLGMMESAGKTCDDETLKEALKEKGLGTPATRAAIIEVLVKRDYIRRQKKLLLSTETGQRLIGLIADEHLKSAAMTGEWESRLKRIEQNEYDPRQFMEGIVRFTRAIVSSSRRGEALADLGRCPLCGAPVIEGRKGYGCSDWRKGCKFVLWKEAFGAQISRRMAAELLWQGRTAEACGITIDGEHASAVLTLDPRGEIGVDAGLREPRP</sequence>
<dbReference type="PROSITE" id="PS50880">
    <property type="entry name" value="TOPRIM"/>
    <property type="match status" value="1"/>
</dbReference>
<comment type="catalytic activity">
    <reaction evidence="1">
        <text>ATP-independent breakage of single-stranded DNA, followed by passage and rejoining.</text>
        <dbReference type="EC" id="5.6.2.1"/>
    </reaction>
</comment>
<dbReference type="SMART" id="SM00436">
    <property type="entry name" value="TOP1Bc"/>
    <property type="match status" value="1"/>
</dbReference>
<dbReference type="PANTHER" id="PTHR11390">
    <property type="entry name" value="PROKARYOTIC DNA TOPOISOMERASE"/>
    <property type="match status" value="1"/>
</dbReference>
<dbReference type="EC" id="5.6.2.1" evidence="3"/>
<keyword evidence="4" id="KW-0479">Metal-binding</keyword>
<evidence type="ECO:0000256" key="10">
    <source>
        <dbReference type="ARBA" id="ARBA00031985"/>
    </source>
</evidence>
<feature type="domain" description="Toprim" evidence="13">
    <location>
        <begin position="1"/>
        <end position="136"/>
    </location>
</feature>
<keyword evidence="5" id="KW-0460">Magnesium</keyword>
<dbReference type="Proteomes" id="UP000005090">
    <property type="component" value="Chromosome"/>
</dbReference>
<evidence type="ECO:0000256" key="4">
    <source>
        <dbReference type="ARBA" id="ARBA00022723"/>
    </source>
</evidence>
<dbReference type="GO" id="GO:0003677">
    <property type="term" value="F:DNA binding"/>
    <property type="evidence" value="ECO:0007669"/>
    <property type="project" value="UniProtKB-KW"/>
</dbReference>
<evidence type="ECO:0000256" key="1">
    <source>
        <dbReference type="ARBA" id="ARBA00000213"/>
    </source>
</evidence>
<dbReference type="Gene3D" id="1.10.460.10">
    <property type="entry name" value="Topoisomerase I, domain 2"/>
    <property type="match status" value="1"/>
</dbReference>
<dbReference type="InterPro" id="IPR023406">
    <property type="entry name" value="Topo_IA_AS"/>
</dbReference>
<dbReference type="SMART" id="SM00437">
    <property type="entry name" value="TOP1Ac"/>
    <property type="match status" value="1"/>
</dbReference>
<evidence type="ECO:0000256" key="12">
    <source>
        <dbReference type="ARBA" id="ARBA00032877"/>
    </source>
</evidence>
<feature type="domain" description="Topo IA-type catalytic" evidence="14">
    <location>
        <begin position="152"/>
        <end position="582"/>
    </location>
</feature>
<dbReference type="CDD" id="cd00186">
    <property type="entry name" value="TOP1Ac"/>
    <property type="match status" value="1"/>
</dbReference>
<evidence type="ECO:0000256" key="7">
    <source>
        <dbReference type="ARBA" id="ARBA00023125"/>
    </source>
</evidence>
<keyword evidence="6" id="KW-0799">Topoisomerase</keyword>
<name>H8GM49_METAL</name>
<evidence type="ECO:0000256" key="5">
    <source>
        <dbReference type="ARBA" id="ARBA00022842"/>
    </source>
</evidence>
<keyword evidence="16" id="KW-1185">Reference proteome</keyword>
<dbReference type="InterPro" id="IPR013825">
    <property type="entry name" value="Topo_IA_cen_sub2"/>
</dbReference>
<dbReference type="NCBIfam" id="NF005829">
    <property type="entry name" value="PRK07726.1"/>
    <property type="match status" value="1"/>
</dbReference>
<evidence type="ECO:0000256" key="11">
    <source>
        <dbReference type="ARBA" id="ARBA00032235"/>
    </source>
</evidence>
<keyword evidence="7" id="KW-0238">DNA-binding</keyword>
<evidence type="ECO:0000313" key="15">
    <source>
        <dbReference type="EMBL" id="EIC29410.1"/>
    </source>
</evidence>
<evidence type="ECO:0000256" key="8">
    <source>
        <dbReference type="ARBA" id="ARBA00023235"/>
    </source>
</evidence>
<dbReference type="InterPro" id="IPR000380">
    <property type="entry name" value="Topo_IA"/>
</dbReference>
<reference evidence="15 16" key="1">
    <citation type="journal article" date="2013" name="Genome Announc.">
        <title>Genome Sequence of the Obligate Gammaproteobacterial Methanotroph Methylomicrobium album Strain BG8.</title>
        <authorList>
            <person name="Kits K.D."/>
            <person name="Kalyuzhnaya M.G."/>
            <person name="Klotz M.G."/>
            <person name="Jetten M.S."/>
            <person name="Op den Camp H.J."/>
            <person name="Vuilleumier S."/>
            <person name="Bringel F."/>
            <person name="Dispirito A.A."/>
            <person name="Murrell J.C."/>
            <person name="Bruce D."/>
            <person name="Cheng J.F."/>
            <person name="Copeland A."/>
            <person name="Goodwin L."/>
            <person name="Hauser L."/>
            <person name="Lajus A."/>
            <person name="Land M.L."/>
            <person name="Lapidus A."/>
            <person name="Lucas S."/>
            <person name="Medigue C."/>
            <person name="Pitluck S."/>
            <person name="Woyke T."/>
            <person name="Zeytun A."/>
            <person name="Stein L.Y."/>
        </authorList>
    </citation>
    <scope>NUCLEOTIDE SEQUENCE [LARGE SCALE GENOMIC DNA]</scope>
    <source>
        <strain evidence="15 16">BG8</strain>
    </source>
</reference>
<dbReference type="HOGENOM" id="CLU_002929_5_2_6"/>
<protein>
    <recommendedName>
        <fullName evidence="3">DNA topoisomerase</fullName>
        <ecNumber evidence="3">5.6.2.1</ecNumber>
    </recommendedName>
    <alternativeName>
        <fullName evidence="12">Omega-protein</fullName>
    </alternativeName>
    <alternativeName>
        <fullName evidence="11">Relaxing enzyme</fullName>
    </alternativeName>
    <alternativeName>
        <fullName evidence="9">Swivelase</fullName>
    </alternativeName>
    <alternativeName>
        <fullName evidence="10">Untwisting enzyme</fullName>
    </alternativeName>
</protein>